<dbReference type="GO" id="GO:0006361">
    <property type="term" value="P:transcription initiation at RNA polymerase I promoter"/>
    <property type="evidence" value="ECO:0007669"/>
    <property type="project" value="InterPro"/>
</dbReference>
<reference evidence="3" key="1">
    <citation type="submission" date="2022-04" db="EMBL/GenBank/DDBJ databases">
        <title>Carnegiea gigantea Genome sequencing and assembly v2.</title>
        <authorList>
            <person name="Copetti D."/>
            <person name="Sanderson M.J."/>
            <person name="Burquez A."/>
            <person name="Wojciechowski M.F."/>
        </authorList>
    </citation>
    <scope>NUCLEOTIDE SEQUENCE</scope>
    <source>
        <strain evidence="3">SGP5-SGP5p</strain>
        <tissue evidence="3">Aerial part</tissue>
    </source>
</reference>
<dbReference type="EMBL" id="JAKOGI010000035">
    <property type="protein sequence ID" value="KAJ8447759.1"/>
    <property type="molecule type" value="Genomic_DNA"/>
</dbReference>
<dbReference type="GO" id="GO:0001181">
    <property type="term" value="F:RNA polymerase I general transcription initiation factor activity"/>
    <property type="evidence" value="ECO:0007669"/>
    <property type="project" value="InterPro"/>
</dbReference>
<evidence type="ECO:0000256" key="2">
    <source>
        <dbReference type="SAM" id="MobiDB-lite"/>
    </source>
</evidence>
<dbReference type="InterPro" id="IPR007991">
    <property type="entry name" value="RNA_pol_I_trans_ini_fac_RRN3"/>
</dbReference>
<dbReference type="Proteomes" id="UP001153076">
    <property type="component" value="Unassembled WGS sequence"/>
</dbReference>
<dbReference type="GO" id="GO:0001042">
    <property type="term" value="F:RNA polymerase I core binding"/>
    <property type="evidence" value="ECO:0007669"/>
    <property type="project" value="TreeGrafter"/>
</dbReference>
<dbReference type="PANTHER" id="PTHR12790:SF0">
    <property type="entry name" value="RNA POLYMERASE I-SPECIFIC TRANSCRIPTION INITIATION FACTOR RRN3-RELATED"/>
    <property type="match status" value="1"/>
</dbReference>
<dbReference type="PANTHER" id="PTHR12790">
    <property type="entry name" value="TRANSCRIPTION INITIATION FACTOR IA RRN3"/>
    <property type="match status" value="1"/>
</dbReference>
<proteinExistence type="inferred from homology"/>
<keyword evidence="4" id="KW-1185">Reference proteome</keyword>
<accession>A0A9Q1KRU4</accession>
<sequence>MGAEIGNYNINNRKMIKEEEQEYQQMEEFDVDFTDSELVSHVRHALKSVALGDNDNYSQLVGLLHYNERLKADEVALLVTSLKAISGAVSYIDNVQHESLLTSIFSMSMWNYGPDVMDALVELVTSLAASSGKYVDACLYMLVSNFSPPFRFIESLKLPYGKAKKEQVLDRVHFALECITDLIPLAPSRLLPIVTQRIHAIYQRTPEPVILMFVENIFKLESSAIGELVGNKRLISIVIDLLIDFDVQVGWDDILEENPHKGVFDMELEDEQILADVDDDGDDFAREFGGYGRIWKNGVVETLEKLDSIMVLTFEHLNCCKNSGRLVEVPSDIVFESLLESFSQTVMNVYKSKFAQFVIFYACSLDPENCGVRFAEFLAGKFIESSVPPIIRMSAVAYLASYLSRAKFLSAPFITGMLERLADWCRKYCQQSVSLNPEAYKVFYAGCQAIMYVLCFNMRSIMEIPRLKSHLCFLPLREILKSPLEPLKVCLPSIVEEFVQQAKSAHLIDAKSGSPVFHDVLESELSKAFGGKERLDMFFPFDPCLLRKSDSYIRPNFVYWSMVKKAYEDDLDGSSDDDVDVFYPDVNTAESRDIEVEGGFEEDDFFDDFNNSLNKMSITPKDSILKKRPNEKRMPLQMPSRLRPSMSLESL</sequence>
<dbReference type="GO" id="GO:0005634">
    <property type="term" value="C:nucleus"/>
    <property type="evidence" value="ECO:0007669"/>
    <property type="project" value="TreeGrafter"/>
</dbReference>
<evidence type="ECO:0008006" key="5">
    <source>
        <dbReference type="Google" id="ProtNLM"/>
    </source>
</evidence>
<dbReference type="OrthoDB" id="26970at2759"/>
<feature type="region of interest" description="Disordered" evidence="2">
    <location>
        <begin position="620"/>
        <end position="651"/>
    </location>
</feature>
<dbReference type="SUPFAM" id="SSF48371">
    <property type="entry name" value="ARM repeat"/>
    <property type="match status" value="1"/>
</dbReference>
<gene>
    <name evidence="3" type="ORF">Cgig2_015122</name>
</gene>
<name>A0A9Q1KRU4_9CARY</name>
<evidence type="ECO:0000256" key="1">
    <source>
        <dbReference type="ARBA" id="ARBA00010098"/>
    </source>
</evidence>
<protein>
    <recommendedName>
        <fullName evidence="5">RNA polymerase I-specific transcription initiation factor RRN3</fullName>
    </recommendedName>
</protein>
<comment type="similarity">
    <text evidence="1">Belongs to the RRN3 family.</text>
</comment>
<dbReference type="Pfam" id="PF05327">
    <property type="entry name" value="RRN3"/>
    <property type="match status" value="1"/>
</dbReference>
<comment type="caution">
    <text evidence="3">The sequence shown here is derived from an EMBL/GenBank/DDBJ whole genome shotgun (WGS) entry which is preliminary data.</text>
</comment>
<organism evidence="3 4">
    <name type="scientific">Carnegiea gigantea</name>
    <dbReference type="NCBI Taxonomy" id="171969"/>
    <lineage>
        <taxon>Eukaryota</taxon>
        <taxon>Viridiplantae</taxon>
        <taxon>Streptophyta</taxon>
        <taxon>Embryophyta</taxon>
        <taxon>Tracheophyta</taxon>
        <taxon>Spermatophyta</taxon>
        <taxon>Magnoliopsida</taxon>
        <taxon>eudicotyledons</taxon>
        <taxon>Gunneridae</taxon>
        <taxon>Pentapetalae</taxon>
        <taxon>Caryophyllales</taxon>
        <taxon>Cactineae</taxon>
        <taxon>Cactaceae</taxon>
        <taxon>Cactoideae</taxon>
        <taxon>Echinocereeae</taxon>
        <taxon>Carnegiea</taxon>
    </lineage>
</organism>
<evidence type="ECO:0000313" key="4">
    <source>
        <dbReference type="Proteomes" id="UP001153076"/>
    </source>
</evidence>
<dbReference type="AlphaFoldDB" id="A0A9Q1KRU4"/>
<dbReference type="InterPro" id="IPR016024">
    <property type="entry name" value="ARM-type_fold"/>
</dbReference>
<evidence type="ECO:0000313" key="3">
    <source>
        <dbReference type="EMBL" id="KAJ8447759.1"/>
    </source>
</evidence>